<keyword evidence="3" id="KW-1185">Reference proteome</keyword>
<dbReference type="InterPro" id="IPR016181">
    <property type="entry name" value="Acyl_CoA_acyltransferase"/>
</dbReference>
<dbReference type="Proteomes" id="UP000677305">
    <property type="component" value="Chromosome"/>
</dbReference>
<protein>
    <submittedName>
        <fullName evidence="2">GNAT family N-acetyltransferase</fullName>
    </submittedName>
</protein>
<dbReference type="PROSITE" id="PS51186">
    <property type="entry name" value="GNAT"/>
    <property type="match status" value="1"/>
</dbReference>
<evidence type="ECO:0000259" key="1">
    <source>
        <dbReference type="PROSITE" id="PS51186"/>
    </source>
</evidence>
<feature type="domain" description="N-acetyltransferase" evidence="1">
    <location>
        <begin position="3"/>
        <end position="163"/>
    </location>
</feature>
<dbReference type="EMBL" id="CP058561">
    <property type="protein sequence ID" value="QUH27898.1"/>
    <property type="molecule type" value="Genomic_DNA"/>
</dbReference>
<evidence type="ECO:0000313" key="2">
    <source>
        <dbReference type="EMBL" id="QUH27898.1"/>
    </source>
</evidence>
<dbReference type="SUPFAM" id="SSF55729">
    <property type="entry name" value="Acyl-CoA N-acyltransferases (Nat)"/>
    <property type="match status" value="1"/>
</dbReference>
<accession>A0A8J8M805</accession>
<organism evidence="2 3">
    <name type="scientific">Vallitalea guaymasensis</name>
    <dbReference type="NCBI Taxonomy" id="1185412"/>
    <lineage>
        <taxon>Bacteria</taxon>
        <taxon>Bacillati</taxon>
        <taxon>Bacillota</taxon>
        <taxon>Clostridia</taxon>
        <taxon>Lachnospirales</taxon>
        <taxon>Vallitaleaceae</taxon>
        <taxon>Vallitalea</taxon>
    </lineage>
</organism>
<evidence type="ECO:0000313" key="3">
    <source>
        <dbReference type="Proteomes" id="UP000677305"/>
    </source>
</evidence>
<proteinExistence type="predicted"/>
<sequence>MKYYVYDMNRKYAELISNWTYEQPYNIYSGDGSNEYMDELLNGSYYTVLDEKDDIIGFYCFGKAAQVPAGNEYGAYEKTNFLDVGLGIRPDLCGKGIGYDFMVKQLEYAQSKLTSENFRLTVADFNKRAIKLYEKLGFVKKMTFKRKGQKGEMEFLIMEKRNDLNK</sequence>
<name>A0A8J8M805_9FIRM</name>
<dbReference type="RefSeq" id="WP_212692189.1">
    <property type="nucleotide sequence ID" value="NZ_CP058561.1"/>
</dbReference>
<dbReference type="GO" id="GO:0016747">
    <property type="term" value="F:acyltransferase activity, transferring groups other than amino-acyl groups"/>
    <property type="evidence" value="ECO:0007669"/>
    <property type="project" value="InterPro"/>
</dbReference>
<gene>
    <name evidence="2" type="ORF">HYG85_02795</name>
</gene>
<dbReference type="Gene3D" id="3.40.630.30">
    <property type="match status" value="1"/>
</dbReference>
<dbReference type="AlphaFoldDB" id="A0A8J8M805"/>
<dbReference type="KEGG" id="vgu:HYG85_02795"/>
<dbReference type="InterPro" id="IPR000182">
    <property type="entry name" value="GNAT_dom"/>
</dbReference>
<dbReference type="Pfam" id="PF00583">
    <property type="entry name" value="Acetyltransf_1"/>
    <property type="match status" value="1"/>
</dbReference>
<reference evidence="2 3" key="1">
    <citation type="submission" date="2020-07" db="EMBL/GenBank/DDBJ databases">
        <title>Vallitalea guaymasensis genome.</title>
        <authorList>
            <person name="Postec A."/>
        </authorList>
    </citation>
    <scope>NUCLEOTIDE SEQUENCE [LARGE SCALE GENOMIC DNA]</scope>
    <source>
        <strain evidence="2 3">Ra1766G1</strain>
    </source>
</reference>